<evidence type="ECO:0000256" key="15">
    <source>
        <dbReference type="ARBA" id="ARBA00026232"/>
    </source>
</evidence>
<evidence type="ECO:0000256" key="9">
    <source>
        <dbReference type="ARBA" id="ARBA00022989"/>
    </source>
</evidence>
<dbReference type="Proteomes" id="UP000596661">
    <property type="component" value="Chromosome 2"/>
</dbReference>
<reference evidence="19" key="2">
    <citation type="submission" date="2021-03" db="UniProtKB">
        <authorList>
            <consortium name="EnsemblPlants"/>
        </authorList>
    </citation>
    <scope>IDENTIFICATION</scope>
</reference>
<evidence type="ECO:0000256" key="14">
    <source>
        <dbReference type="ARBA" id="ARBA00025803"/>
    </source>
</evidence>
<keyword evidence="12" id="KW-0294">Fucose metabolism</keyword>
<feature type="compositionally biased region" description="Polar residues" evidence="17">
    <location>
        <begin position="81"/>
        <end position="93"/>
    </location>
</feature>
<evidence type="ECO:0000256" key="5">
    <source>
        <dbReference type="ARBA" id="ARBA00022676"/>
    </source>
</evidence>
<dbReference type="CDD" id="cd11296">
    <property type="entry name" value="O-FucT_like"/>
    <property type="match status" value="1"/>
</dbReference>
<evidence type="ECO:0000256" key="2">
    <source>
        <dbReference type="ARBA" id="ARBA00004240"/>
    </source>
</evidence>
<proteinExistence type="inferred from homology"/>
<dbReference type="EnsemblPlants" id="evm.model.02.2711">
    <property type="protein sequence ID" value="cds.evm.model.02.2711"/>
    <property type="gene ID" value="evm.TU.02.2711"/>
</dbReference>
<evidence type="ECO:0000313" key="20">
    <source>
        <dbReference type="Proteomes" id="UP000596661"/>
    </source>
</evidence>
<sequence length="730" mass="82617">MERPDSLSSSDEEDDHHTLIEQNDRKLPNSTRSTFHIGDDDVDRRNNEFRSRIRPRFSSFNSLNKRQISLNKEIQQVLLSPHRSGNTSSTGLESDSDDPNLGGFGINRCGKVDQKFSQRKTIEWKPNSNKFLFAICLSGQMSNHLICLEKHMFFAALLNRVLVIPSSKVDYQYNRVLDIEHINKCLGRKAVITFEEFAETKKNHIHINRFICYFSLPQPCYVDDEHMKKLKGLGITMGKVESAWVEDVKKPSKRTVQDFQSKFSSNDDVIAIGDVFFADVEKEWVLQPGGPLAHKCNALIEPSRLIMLTAQRFIQTFLGRNFVALHFRRHGFLKFCNAKQPSCFFPIPQAADCITRVVERASAPVIYLSTDAAESETGLLQSLVMLNGKTVPLVKRPSRNSAEKWDALLYRHGLEGDSQVEAMLDKTICAMSSVFIGAPGSTFTEDILRLRKDWGSASSCDEYLCQVRGKNWCFATSIQPLASESESATTLTPSTIKDLFKKLSFSTPKPLASNAELLVDFVANKMNKAWMVLENAPQGTLKNKIHGMGLRLLAGVKPSEMFLKSIPKEVTTVEVTYPSSLNPRLVSRRLRHIALRGTIIHKKYFYGSVSLLPLTSAFTILPLPNIPFFWVLFRTYSHWRALQGSEQLLQLVSDRSQMLSITSVDGEDKSNEHATNWSHNSSWVLRPSKELEELVQRDYGDDGLSKSAISNICIKFDLNPNDVLKYRDSM</sequence>
<keyword evidence="6" id="KW-0808">Transferase</keyword>
<evidence type="ECO:0000256" key="1">
    <source>
        <dbReference type="ARBA" id="ARBA00004167"/>
    </source>
</evidence>
<keyword evidence="8" id="KW-0256">Endoplasmic reticulum</keyword>
<dbReference type="InterPro" id="IPR045130">
    <property type="entry name" value="OFUT2-like"/>
</dbReference>
<dbReference type="PANTHER" id="PTHR13398">
    <property type="entry name" value="GDP-FUCOSE PROTEIN O-FUCOSYLTRANSFERASE 2"/>
    <property type="match status" value="1"/>
</dbReference>
<name>A0A803NYH5_CANSA</name>
<dbReference type="PANTHER" id="PTHR13398:SF0">
    <property type="entry name" value="GDP-FUCOSE PROTEIN O-FUCOSYLTRANSFERASE 2"/>
    <property type="match status" value="1"/>
</dbReference>
<organism evidence="19 20">
    <name type="scientific">Cannabis sativa</name>
    <name type="common">Hemp</name>
    <name type="synonym">Marijuana</name>
    <dbReference type="NCBI Taxonomy" id="3483"/>
    <lineage>
        <taxon>Eukaryota</taxon>
        <taxon>Viridiplantae</taxon>
        <taxon>Streptophyta</taxon>
        <taxon>Embryophyta</taxon>
        <taxon>Tracheophyta</taxon>
        <taxon>Spermatophyta</taxon>
        <taxon>Magnoliopsida</taxon>
        <taxon>eudicotyledons</taxon>
        <taxon>Gunneridae</taxon>
        <taxon>Pentapetalae</taxon>
        <taxon>rosids</taxon>
        <taxon>fabids</taxon>
        <taxon>Rosales</taxon>
        <taxon>Cannabaceae</taxon>
        <taxon>Cannabis</taxon>
    </lineage>
</organism>
<keyword evidence="10 18" id="KW-0472">Membrane</keyword>
<dbReference type="Gramene" id="evm.model.02.2711">
    <property type="protein sequence ID" value="cds.evm.model.02.2711"/>
    <property type="gene ID" value="evm.TU.02.2711"/>
</dbReference>
<feature type="compositionally biased region" description="Basic and acidic residues" evidence="17">
    <location>
        <begin position="15"/>
        <end position="27"/>
    </location>
</feature>
<feature type="region of interest" description="Disordered" evidence="17">
    <location>
        <begin position="81"/>
        <end position="101"/>
    </location>
</feature>
<feature type="transmembrane region" description="Helical" evidence="18">
    <location>
        <begin position="604"/>
        <end position="633"/>
    </location>
</feature>
<evidence type="ECO:0000256" key="18">
    <source>
        <dbReference type="SAM" id="Phobius"/>
    </source>
</evidence>
<reference evidence="19" key="1">
    <citation type="submission" date="2018-11" db="EMBL/GenBank/DDBJ databases">
        <authorList>
            <person name="Grassa J C."/>
        </authorList>
    </citation>
    <scope>NUCLEOTIDE SEQUENCE [LARGE SCALE GENOMIC DNA]</scope>
</reference>
<evidence type="ECO:0000256" key="8">
    <source>
        <dbReference type="ARBA" id="ARBA00022824"/>
    </source>
</evidence>
<comment type="similarity">
    <text evidence="14">Belongs to the glycosyltransferase 68 family.</text>
</comment>
<dbReference type="GO" id="GO:0046922">
    <property type="term" value="F:peptide-O-fucosyltransferase activity"/>
    <property type="evidence" value="ECO:0007669"/>
    <property type="project" value="InterPro"/>
</dbReference>
<dbReference type="Pfam" id="PF10173">
    <property type="entry name" value="Mit_KHE1"/>
    <property type="match status" value="1"/>
</dbReference>
<evidence type="ECO:0000256" key="7">
    <source>
        <dbReference type="ARBA" id="ARBA00022692"/>
    </source>
</evidence>
<evidence type="ECO:0000256" key="13">
    <source>
        <dbReference type="ARBA" id="ARBA00023277"/>
    </source>
</evidence>
<dbReference type="AlphaFoldDB" id="A0A803NYH5"/>
<dbReference type="EMBL" id="UZAU01000235">
    <property type="status" value="NOT_ANNOTATED_CDS"/>
    <property type="molecule type" value="Genomic_DNA"/>
</dbReference>
<evidence type="ECO:0000256" key="12">
    <source>
        <dbReference type="ARBA" id="ARBA00023253"/>
    </source>
</evidence>
<dbReference type="InterPro" id="IPR018786">
    <property type="entry name" value="Mit_KHE1"/>
</dbReference>
<dbReference type="InterPro" id="IPR019378">
    <property type="entry name" value="GDP-Fuc_O-FucTrfase"/>
</dbReference>
<evidence type="ECO:0000313" key="19">
    <source>
        <dbReference type="EnsemblPlants" id="cds.evm.model.02.2711"/>
    </source>
</evidence>
<comment type="pathway">
    <text evidence="3">Protein modification; protein glycosylation.</text>
</comment>
<dbReference type="Gene3D" id="3.40.50.11350">
    <property type="match status" value="1"/>
</dbReference>
<keyword evidence="9 18" id="KW-1133">Transmembrane helix</keyword>
<evidence type="ECO:0000256" key="4">
    <source>
        <dbReference type="ARBA" id="ARBA00007737"/>
    </source>
</evidence>
<keyword evidence="13" id="KW-0119">Carbohydrate metabolism</keyword>
<protein>
    <recommendedName>
        <fullName evidence="15">GDP-fucose protein O-fucosyltransferase 2</fullName>
    </recommendedName>
    <alternativeName>
        <fullName evidence="16">O-fucosyltransferase family protein</fullName>
    </alternativeName>
</protein>
<feature type="region of interest" description="Disordered" evidence="17">
    <location>
        <begin position="1"/>
        <end position="42"/>
    </location>
</feature>
<keyword evidence="20" id="KW-1185">Reference proteome</keyword>
<dbReference type="GO" id="GO:0006004">
    <property type="term" value="P:fucose metabolic process"/>
    <property type="evidence" value="ECO:0007669"/>
    <property type="project" value="UniProtKB-KW"/>
</dbReference>
<evidence type="ECO:0000256" key="17">
    <source>
        <dbReference type="SAM" id="MobiDB-lite"/>
    </source>
</evidence>
<dbReference type="Pfam" id="PF10250">
    <property type="entry name" value="O-FucT"/>
    <property type="match status" value="1"/>
</dbReference>
<evidence type="ECO:0000256" key="16">
    <source>
        <dbReference type="ARBA" id="ARBA00030350"/>
    </source>
</evidence>
<evidence type="ECO:0000256" key="10">
    <source>
        <dbReference type="ARBA" id="ARBA00023136"/>
    </source>
</evidence>
<keyword evidence="5" id="KW-0328">Glycosyltransferase</keyword>
<evidence type="ECO:0000256" key="3">
    <source>
        <dbReference type="ARBA" id="ARBA00004922"/>
    </source>
</evidence>
<evidence type="ECO:0000256" key="6">
    <source>
        <dbReference type="ARBA" id="ARBA00022679"/>
    </source>
</evidence>
<comment type="similarity">
    <text evidence="4">Belongs to the glycosyltransferase GT106 family.</text>
</comment>
<dbReference type="FunFam" id="3.40.50.11350:FF:000005">
    <property type="entry name" value="O-fucosyltransferase family protein"/>
    <property type="match status" value="1"/>
</dbReference>
<evidence type="ECO:0000256" key="11">
    <source>
        <dbReference type="ARBA" id="ARBA00023180"/>
    </source>
</evidence>
<accession>A0A803NYH5</accession>
<keyword evidence="7 18" id="KW-0812">Transmembrane</keyword>
<dbReference type="GO" id="GO:0016020">
    <property type="term" value="C:membrane"/>
    <property type="evidence" value="ECO:0007669"/>
    <property type="project" value="UniProtKB-SubCell"/>
</dbReference>
<keyword evidence="11" id="KW-0325">Glycoprotein</keyword>
<comment type="subcellular location">
    <subcellularLocation>
        <location evidence="2">Endoplasmic reticulum</location>
    </subcellularLocation>
    <subcellularLocation>
        <location evidence="1">Membrane</location>
        <topology evidence="1">Single-pass membrane protein</topology>
    </subcellularLocation>
</comment>